<dbReference type="GO" id="GO:0006508">
    <property type="term" value="P:proteolysis"/>
    <property type="evidence" value="ECO:0007669"/>
    <property type="project" value="UniProtKB-KW"/>
</dbReference>
<dbReference type="OrthoDB" id="9808890at2"/>
<organism evidence="11 12">
    <name type="scientific">Desulfofundulus thermobenzoicus</name>
    <dbReference type="NCBI Taxonomy" id="29376"/>
    <lineage>
        <taxon>Bacteria</taxon>
        <taxon>Bacillati</taxon>
        <taxon>Bacillota</taxon>
        <taxon>Clostridia</taxon>
        <taxon>Eubacteriales</taxon>
        <taxon>Peptococcaceae</taxon>
        <taxon>Desulfofundulus</taxon>
    </lineage>
</organism>
<dbReference type="Gene3D" id="3.90.1720.10">
    <property type="entry name" value="endopeptidase domain like (from Nostoc punctiforme)"/>
    <property type="match status" value="1"/>
</dbReference>
<name>A0A6N7INU9_9FIRM</name>
<gene>
    <name evidence="11" type="ORF">GFC01_04755</name>
</gene>
<keyword evidence="2" id="KW-0645">Protease</keyword>
<evidence type="ECO:0000259" key="10">
    <source>
        <dbReference type="PROSITE" id="PS51935"/>
    </source>
</evidence>
<dbReference type="InterPro" id="IPR018392">
    <property type="entry name" value="LysM"/>
</dbReference>
<feature type="domain" description="NlpC/P60" evidence="10">
    <location>
        <begin position="140"/>
        <end position="263"/>
    </location>
</feature>
<evidence type="ECO:0000256" key="8">
    <source>
        <dbReference type="SAM" id="SignalP"/>
    </source>
</evidence>
<comment type="similarity">
    <text evidence="1">Belongs to the peptidase C40 family.</text>
</comment>
<reference evidence="11 12" key="1">
    <citation type="submission" date="2019-10" db="EMBL/GenBank/DDBJ databases">
        <title>Comparative genomics of sulfur disproportionating microorganisms.</title>
        <authorList>
            <person name="Ward L.M."/>
            <person name="Bertran E."/>
            <person name="Johnston D."/>
        </authorList>
    </citation>
    <scope>NUCLEOTIDE SEQUENCE [LARGE SCALE GENOMIC DNA]</scope>
    <source>
        <strain evidence="11 12">DSM 14055</strain>
    </source>
</reference>
<feature type="signal peptide" evidence="8">
    <location>
        <begin position="1"/>
        <end position="33"/>
    </location>
</feature>
<accession>A0A6N7INU9</accession>
<feature type="chain" id="PRO_5039619993" evidence="8">
    <location>
        <begin position="34"/>
        <end position="264"/>
    </location>
</feature>
<dbReference type="GO" id="GO:0008234">
    <property type="term" value="F:cysteine-type peptidase activity"/>
    <property type="evidence" value="ECO:0007669"/>
    <property type="project" value="UniProtKB-KW"/>
</dbReference>
<keyword evidence="5" id="KW-0378">Hydrolase</keyword>
<dbReference type="SUPFAM" id="SSF54001">
    <property type="entry name" value="Cysteine proteinases"/>
    <property type="match status" value="1"/>
</dbReference>
<evidence type="ECO:0000256" key="6">
    <source>
        <dbReference type="ARBA" id="ARBA00022807"/>
    </source>
</evidence>
<dbReference type="InterPro" id="IPR038765">
    <property type="entry name" value="Papain-like_cys_pep_sf"/>
</dbReference>
<feature type="domain" description="LysM" evidence="9">
    <location>
        <begin position="74"/>
        <end position="117"/>
    </location>
</feature>
<dbReference type="Pfam" id="PF00877">
    <property type="entry name" value="NLPC_P60"/>
    <property type="match status" value="1"/>
</dbReference>
<sequence>MKGSEKSARAHKIHRWPVPAVVFLFFLSLPAFAWAAGNHGIVTGTGCAVSQSRDATAPAKAVLVAARDTAAGGVEYTVCPGDTLYRIGLRYGVSYEAIMEANGLTSTLIYPGQVLSIPAKGEGAPARPAPQEQEVSRAGGTDERGILAKAASLLGKPYAYGASGPSSFDCSGFTAYVFRQAAGINLPHNAAAQAELGRPVSRDQLSPGDLVFFGYYGSRGIGHVGIYVGEGRFIHASTNRGVTYSSLSDTYYANNYKGARRIIR</sequence>
<dbReference type="AlphaFoldDB" id="A0A6N7INU9"/>
<dbReference type="SMART" id="SM00257">
    <property type="entry name" value="LysM"/>
    <property type="match status" value="1"/>
</dbReference>
<feature type="region of interest" description="Disordered" evidence="7">
    <location>
        <begin position="121"/>
        <end position="140"/>
    </location>
</feature>
<dbReference type="Gene3D" id="3.10.350.10">
    <property type="entry name" value="LysM domain"/>
    <property type="match status" value="1"/>
</dbReference>
<evidence type="ECO:0000313" key="12">
    <source>
        <dbReference type="Proteomes" id="UP000441717"/>
    </source>
</evidence>
<dbReference type="PROSITE" id="PS51935">
    <property type="entry name" value="NLPC_P60"/>
    <property type="match status" value="1"/>
</dbReference>
<evidence type="ECO:0000256" key="3">
    <source>
        <dbReference type="ARBA" id="ARBA00022729"/>
    </source>
</evidence>
<dbReference type="PROSITE" id="PS51782">
    <property type="entry name" value="LYSM"/>
    <property type="match status" value="1"/>
</dbReference>
<evidence type="ECO:0000256" key="4">
    <source>
        <dbReference type="ARBA" id="ARBA00022737"/>
    </source>
</evidence>
<dbReference type="CDD" id="cd00118">
    <property type="entry name" value="LysM"/>
    <property type="match status" value="1"/>
</dbReference>
<dbReference type="RefSeq" id="WP_152945512.1">
    <property type="nucleotide sequence ID" value="NZ_WHYR01000009.1"/>
</dbReference>
<dbReference type="SUPFAM" id="SSF54106">
    <property type="entry name" value="LysM domain"/>
    <property type="match status" value="1"/>
</dbReference>
<protein>
    <submittedName>
        <fullName evidence="11">LysM peptidoglycan-binding domain-containing protein</fullName>
    </submittedName>
</protein>
<evidence type="ECO:0000256" key="5">
    <source>
        <dbReference type="ARBA" id="ARBA00022801"/>
    </source>
</evidence>
<evidence type="ECO:0000259" key="9">
    <source>
        <dbReference type="PROSITE" id="PS51782"/>
    </source>
</evidence>
<dbReference type="Proteomes" id="UP000441717">
    <property type="component" value="Unassembled WGS sequence"/>
</dbReference>
<dbReference type="PANTHER" id="PTHR47053:SF1">
    <property type="entry name" value="MUREIN DD-ENDOPEPTIDASE MEPH-RELATED"/>
    <property type="match status" value="1"/>
</dbReference>
<keyword evidence="12" id="KW-1185">Reference proteome</keyword>
<keyword evidence="4" id="KW-0677">Repeat</keyword>
<dbReference type="InterPro" id="IPR051202">
    <property type="entry name" value="Peptidase_C40"/>
</dbReference>
<keyword evidence="3 8" id="KW-0732">Signal</keyword>
<keyword evidence="6" id="KW-0788">Thiol protease</keyword>
<dbReference type="EMBL" id="WHYR01000009">
    <property type="protein sequence ID" value="MQL51581.1"/>
    <property type="molecule type" value="Genomic_DNA"/>
</dbReference>
<dbReference type="InterPro" id="IPR000064">
    <property type="entry name" value="NLP_P60_dom"/>
</dbReference>
<dbReference type="PANTHER" id="PTHR47053">
    <property type="entry name" value="MUREIN DD-ENDOPEPTIDASE MEPH-RELATED"/>
    <property type="match status" value="1"/>
</dbReference>
<dbReference type="InterPro" id="IPR036779">
    <property type="entry name" value="LysM_dom_sf"/>
</dbReference>
<proteinExistence type="inferred from homology"/>
<evidence type="ECO:0000313" key="11">
    <source>
        <dbReference type="EMBL" id="MQL51581.1"/>
    </source>
</evidence>
<evidence type="ECO:0000256" key="2">
    <source>
        <dbReference type="ARBA" id="ARBA00022670"/>
    </source>
</evidence>
<dbReference type="Pfam" id="PF01476">
    <property type="entry name" value="LysM"/>
    <property type="match status" value="1"/>
</dbReference>
<evidence type="ECO:0000256" key="1">
    <source>
        <dbReference type="ARBA" id="ARBA00007074"/>
    </source>
</evidence>
<comment type="caution">
    <text evidence="11">The sequence shown here is derived from an EMBL/GenBank/DDBJ whole genome shotgun (WGS) entry which is preliminary data.</text>
</comment>
<evidence type="ECO:0000256" key="7">
    <source>
        <dbReference type="SAM" id="MobiDB-lite"/>
    </source>
</evidence>